<dbReference type="Gene3D" id="2.40.10.10">
    <property type="entry name" value="Trypsin-like serine proteases"/>
    <property type="match status" value="2"/>
</dbReference>
<dbReference type="Gene3D" id="2.10.25.10">
    <property type="entry name" value="Laminin"/>
    <property type="match status" value="1"/>
</dbReference>
<dbReference type="SUPFAM" id="SSF57440">
    <property type="entry name" value="Kringle-like"/>
    <property type="match status" value="1"/>
</dbReference>
<accession>A0A3B1IJ73</accession>
<dbReference type="InterPro" id="IPR001254">
    <property type="entry name" value="Trypsin_dom"/>
</dbReference>
<dbReference type="InterPro" id="IPR001314">
    <property type="entry name" value="Peptidase_S1A"/>
</dbReference>
<evidence type="ECO:0000256" key="1">
    <source>
        <dbReference type="ARBA" id="ARBA00004239"/>
    </source>
</evidence>
<feature type="domain" description="Kringle" evidence="16">
    <location>
        <begin position="78"/>
        <end position="156"/>
    </location>
</feature>
<feature type="domain" description="Peptidase S1" evidence="17">
    <location>
        <begin position="174"/>
        <end position="422"/>
    </location>
</feature>
<feature type="disulfide bond" evidence="12">
    <location>
        <begin position="79"/>
        <end position="156"/>
    </location>
</feature>
<dbReference type="Ensembl" id="ENSAMXT00000033052.1">
    <property type="protein sequence ID" value="ENSAMXP00000030018.1"/>
    <property type="gene ID" value="ENSAMXG00000034862.1"/>
</dbReference>
<keyword evidence="11" id="KW-0245">EGF-like domain</keyword>
<dbReference type="InterPro" id="IPR043504">
    <property type="entry name" value="Peptidase_S1_PA_chymotrypsin"/>
</dbReference>
<evidence type="ECO:0000313" key="18">
    <source>
        <dbReference type="Ensembl" id="ENSAMXP00000030018.1"/>
    </source>
</evidence>
<keyword evidence="6 13" id="KW-0378">Hydrolase</keyword>
<evidence type="ECO:0000256" key="2">
    <source>
        <dbReference type="ARBA" id="ARBA00022525"/>
    </source>
</evidence>
<evidence type="ECO:0000256" key="7">
    <source>
        <dbReference type="ARBA" id="ARBA00022825"/>
    </source>
</evidence>
<dbReference type="Bgee" id="ENSAMXG00000034862">
    <property type="expression patterns" value="Expressed in muscle tissue and 8 other cell types or tissues"/>
</dbReference>
<dbReference type="PANTHER" id="PTHR24264:SF63">
    <property type="entry name" value="PLASMINOGEN ACTIVATOR, UROKINASE B"/>
    <property type="match status" value="1"/>
</dbReference>
<evidence type="ECO:0000256" key="11">
    <source>
        <dbReference type="PROSITE-ProRule" id="PRU00076"/>
    </source>
</evidence>
<feature type="disulfide bond" evidence="11">
    <location>
        <begin position="43"/>
        <end position="60"/>
    </location>
</feature>
<evidence type="ECO:0000259" key="15">
    <source>
        <dbReference type="PROSITE" id="PS50026"/>
    </source>
</evidence>
<dbReference type="EC" id="3.4.21.4" evidence="10"/>
<evidence type="ECO:0000313" key="19">
    <source>
        <dbReference type="Proteomes" id="UP000018467"/>
    </source>
</evidence>
<evidence type="ECO:0000256" key="5">
    <source>
        <dbReference type="ARBA" id="ARBA00022729"/>
    </source>
</evidence>
<keyword evidence="3 12" id="KW-0420">Kringle</keyword>
<dbReference type="InterPro" id="IPR000001">
    <property type="entry name" value="Kringle"/>
</dbReference>
<dbReference type="Pfam" id="PF00051">
    <property type="entry name" value="Kringle"/>
    <property type="match status" value="1"/>
</dbReference>
<dbReference type="SMART" id="SM00020">
    <property type="entry name" value="Tryp_SPc"/>
    <property type="match status" value="1"/>
</dbReference>
<reference evidence="18" key="3">
    <citation type="submission" date="2025-08" db="UniProtKB">
        <authorList>
            <consortium name="Ensembl"/>
        </authorList>
    </citation>
    <scope>IDENTIFICATION</scope>
</reference>
<evidence type="ECO:0000256" key="14">
    <source>
        <dbReference type="SAM" id="SignalP"/>
    </source>
</evidence>
<dbReference type="PROSITE" id="PS50240">
    <property type="entry name" value="TRYPSIN_DOM"/>
    <property type="match status" value="1"/>
</dbReference>
<keyword evidence="7 13" id="KW-0720">Serine protease</keyword>
<evidence type="ECO:0000259" key="17">
    <source>
        <dbReference type="PROSITE" id="PS50240"/>
    </source>
</evidence>
<feature type="chain" id="PRO_5017245909" description="trypsin" evidence="14">
    <location>
        <begin position="24"/>
        <end position="437"/>
    </location>
</feature>
<dbReference type="PROSITE" id="PS00134">
    <property type="entry name" value="TRYPSIN_HIS"/>
    <property type="match status" value="1"/>
</dbReference>
<dbReference type="FunFam" id="2.40.10.10:FF:000003">
    <property type="entry name" value="Transmembrane serine protease 3"/>
    <property type="match status" value="1"/>
</dbReference>
<comment type="caution">
    <text evidence="11">Lacks conserved residue(s) required for the propagation of feature annotation.</text>
</comment>
<reference evidence="19" key="2">
    <citation type="journal article" date="2014" name="Nat. Commun.">
        <title>The cavefish genome reveals candidate genes for eye loss.</title>
        <authorList>
            <person name="McGaugh S.E."/>
            <person name="Gross J.B."/>
            <person name="Aken B."/>
            <person name="Blin M."/>
            <person name="Borowsky R."/>
            <person name="Chalopin D."/>
            <person name="Hinaux H."/>
            <person name="Jeffery W.R."/>
            <person name="Keene A."/>
            <person name="Ma L."/>
            <person name="Minx P."/>
            <person name="Murphy D."/>
            <person name="O'Quin K.E."/>
            <person name="Retaux S."/>
            <person name="Rohner N."/>
            <person name="Searle S.M."/>
            <person name="Stahl B.A."/>
            <person name="Tabin C."/>
            <person name="Volff J.N."/>
            <person name="Yoshizawa M."/>
            <person name="Warren W.C."/>
        </authorList>
    </citation>
    <scope>NUCLEOTIDE SEQUENCE [LARGE SCALE GENOMIC DNA]</scope>
    <source>
        <strain evidence="19">female</strain>
    </source>
</reference>
<dbReference type="FunCoup" id="A0A3B1IJ73">
    <property type="interactions" value="263"/>
</dbReference>
<dbReference type="CDD" id="cd00190">
    <property type="entry name" value="Tryp_SPc"/>
    <property type="match status" value="1"/>
</dbReference>
<dbReference type="GO" id="GO:1901701">
    <property type="term" value="P:cellular response to oxygen-containing compound"/>
    <property type="evidence" value="ECO:0007669"/>
    <property type="project" value="UniProtKB-ARBA"/>
</dbReference>
<dbReference type="GO" id="GO:0033628">
    <property type="term" value="P:regulation of cell adhesion mediated by integrin"/>
    <property type="evidence" value="ECO:0007669"/>
    <property type="project" value="TreeGrafter"/>
</dbReference>
<evidence type="ECO:0000256" key="3">
    <source>
        <dbReference type="ARBA" id="ARBA00022572"/>
    </source>
</evidence>
<dbReference type="Proteomes" id="UP000018467">
    <property type="component" value="Unassembled WGS sequence"/>
</dbReference>
<dbReference type="CDD" id="cd00108">
    <property type="entry name" value="KR"/>
    <property type="match status" value="1"/>
</dbReference>
<organism evidence="18 19">
    <name type="scientific">Astyanax mexicanus</name>
    <name type="common">Blind cave fish</name>
    <name type="synonym">Astyanax fasciatus mexicanus</name>
    <dbReference type="NCBI Taxonomy" id="7994"/>
    <lineage>
        <taxon>Eukaryota</taxon>
        <taxon>Metazoa</taxon>
        <taxon>Chordata</taxon>
        <taxon>Craniata</taxon>
        <taxon>Vertebrata</taxon>
        <taxon>Euteleostomi</taxon>
        <taxon>Actinopterygii</taxon>
        <taxon>Neopterygii</taxon>
        <taxon>Teleostei</taxon>
        <taxon>Ostariophysi</taxon>
        <taxon>Characiformes</taxon>
        <taxon>Characoidei</taxon>
        <taxon>Acestrorhamphidae</taxon>
        <taxon>Acestrorhamphinae</taxon>
        <taxon>Astyanax</taxon>
    </lineage>
</organism>
<dbReference type="InterPro" id="IPR013806">
    <property type="entry name" value="Kringle-like"/>
</dbReference>
<feature type="domain" description="EGF-like" evidence="15">
    <location>
        <begin position="33"/>
        <end position="72"/>
    </location>
</feature>
<proteinExistence type="predicted"/>
<dbReference type="InParanoid" id="A0A3B1IJ73"/>
<dbReference type="Gene3D" id="2.40.20.10">
    <property type="entry name" value="Plasminogen Kringle 4"/>
    <property type="match status" value="1"/>
</dbReference>
<dbReference type="GeneTree" id="ENSGT00940000164426"/>
<evidence type="ECO:0000256" key="4">
    <source>
        <dbReference type="ARBA" id="ARBA00022670"/>
    </source>
</evidence>
<keyword evidence="19" id="KW-1185">Reference proteome</keyword>
<feature type="disulfide bond" evidence="11">
    <location>
        <begin position="62"/>
        <end position="71"/>
    </location>
</feature>
<dbReference type="PROSITE" id="PS00022">
    <property type="entry name" value="EGF_1"/>
    <property type="match status" value="1"/>
</dbReference>
<dbReference type="AlphaFoldDB" id="A0A3B1IJ73"/>
<evidence type="ECO:0000256" key="8">
    <source>
        <dbReference type="ARBA" id="ARBA00023157"/>
    </source>
</evidence>
<evidence type="ECO:0000256" key="6">
    <source>
        <dbReference type="ARBA" id="ARBA00022801"/>
    </source>
</evidence>
<dbReference type="GO" id="GO:0031639">
    <property type="term" value="P:plasminogen activation"/>
    <property type="evidence" value="ECO:0007669"/>
    <property type="project" value="TreeGrafter"/>
</dbReference>
<keyword evidence="8 11" id="KW-1015">Disulfide bond</keyword>
<comment type="catalytic activity">
    <reaction evidence="9">
        <text>Preferential cleavage: Arg-|-Xaa, Lys-|-Xaa.</text>
        <dbReference type="EC" id="3.4.21.4"/>
    </reaction>
</comment>
<evidence type="ECO:0000256" key="13">
    <source>
        <dbReference type="RuleBase" id="RU363034"/>
    </source>
</evidence>
<evidence type="ECO:0000256" key="10">
    <source>
        <dbReference type="ARBA" id="ARBA00038868"/>
    </source>
</evidence>
<dbReference type="InterPro" id="IPR000742">
    <property type="entry name" value="EGF"/>
</dbReference>
<dbReference type="PRINTS" id="PR00722">
    <property type="entry name" value="CHYMOTRYPSIN"/>
</dbReference>
<dbReference type="GO" id="GO:0005615">
    <property type="term" value="C:extracellular space"/>
    <property type="evidence" value="ECO:0007669"/>
    <property type="project" value="TreeGrafter"/>
</dbReference>
<dbReference type="STRING" id="7994.ENSAMXP00000030018"/>
<dbReference type="GO" id="GO:0033993">
    <property type="term" value="P:response to lipid"/>
    <property type="evidence" value="ECO:0007669"/>
    <property type="project" value="UniProtKB-ARBA"/>
</dbReference>
<dbReference type="InterPro" id="IPR018114">
    <property type="entry name" value="TRYPSIN_HIS"/>
</dbReference>
<dbReference type="Pfam" id="PF00089">
    <property type="entry name" value="Trypsin"/>
    <property type="match status" value="1"/>
</dbReference>
<protein>
    <recommendedName>
        <fullName evidence="10">trypsin</fullName>
        <ecNumber evidence="10">3.4.21.4</ecNumber>
    </recommendedName>
</protein>
<dbReference type="GO" id="GO:0004252">
    <property type="term" value="F:serine-type endopeptidase activity"/>
    <property type="evidence" value="ECO:0007669"/>
    <property type="project" value="UniProtKB-EC"/>
</dbReference>
<evidence type="ECO:0000256" key="9">
    <source>
        <dbReference type="ARBA" id="ARBA00036320"/>
    </source>
</evidence>
<dbReference type="PRINTS" id="PR00018">
    <property type="entry name" value="KRINGLE"/>
</dbReference>
<feature type="signal peptide" evidence="14">
    <location>
        <begin position="1"/>
        <end position="23"/>
    </location>
</feature>
<dbReference type="SUPFAM" id="SSF50494">
    <property type="entry name" value="Trypsin-like serine proteases"/>
    <property type="match status" value="1"/>
</dbReference>
<keyword evidence="5 14" id="KW-0732">Signal</keyword>
<dbReference type="InterPro" id="IPR033116">
    <property type="entry name" value="TRYPSIN_SER"/>
</dbReference>
<dbReference type="PROSITE" id="PS01186">
    <property type="entry name" value="EGF_2"/>
    <property type="match status" value="1"/>
</dbReference>
<dbReference type="PROSITE" id="PS00135">
    <property type="entry name" value="TRYPSIN_SER"/>
    <property type="match status" value="1"/>
</dbReference>
<keyword evidence="4 13" id="KW-0645">Protease</keyword>
<reference evidence="19" key="1">
    <citation type="submission" date="2013-03" db="EMBL/GenBank/DDBJ databases">
        <authorList>
            <person name="Jeffery W."/>
            <person name="Warren W."/>
            <person name="Wilson R.K."/>
        </authorList>
    </citation>
    <scope>NUCLEOTIDE SEQUENCE</scope>
    <source>
        <strain evidence="19">female</strain>
    </source>
</reference>
<evidence type="ECO:0000259" key="16">
    <source>
        <dbReference type="PROSITE" id="PS50070"/>
    </source>
</evidence>
<dbReference type="InterPro" id="IPR050127">
    <property type="entry name" value="Serine_Proteases_S1"/>
</dbReference>
<dbReference type="PROSITE" id="PS50070">
    <property type="entry name" value="KRINGLE_2"/>
    <property type="match status" value="1"/>
</dbReference>
<dbReference type="FunFam" id="2.40.20.10:FF:000001">
    <property type="entry name" value="Urokinase-type plasminogen activator"/>
    <property type="match status" value="1"/>
</dbReference>
<dbReference type="InterPro" id="IPR038178">
    <property type="entry name" value="Kringle_sf"/>
</dbReference>
<dbReference type="PANTHER" id="PTHR24264">
    <property type="entry name" value="TRYPSIN-RELATED"/>
    <property type="match status" value="1"/>
</dbReference>
<name>A0A3B1IJ73_ASTMX</name>
<dbReference type="PROSITE" id="PS50026">
    <property type="entry name" value="EGF_3"/>
    <property type="match status" value="1"/>
</dbReference>
<dbReference type="SMART" id="SM00130">
    <property type="entry name" value="KR"/>
    <property type="match status" value="1"/>
</dbReference>
<comment type="subcellular location">
    <subcellularLocation>
        <location evidence="1">Secreted</location>
        <location evidence="1">Extracellular space</location>
    </subcellularLocation>
</comment>
<dbReference type="InterPro" id="IPR009003">
    <property type="entry name" value="Peptidase_S1_PA"/>
</dbReference>
<reference evidence="18" key="4">
    <citation type="submission" date="2025-09" db="UniProtKB">
        <authorList>
            <consortium name="Ensembl"/>
        </authorList>
    </citation>
    <scope>IDENTIFICATION</scope>
</reference>
<evidence type="ECO:0000256" key="12">
    <source>
        <dbReference type="PROSITE-ProRule" id="PRU00121"/>
    </source>
</evidence>
<sequence>MRMRMRDVLMVLLVLLMSTHCTASISSKKLLSKILARKKAPQCLNGGRSISLLEEQHLFCLCPKGFSGSSCEIDDSASCIVGMGLQYRGPVGQTESGRKCLEWNPESSRSVFGADSLTLGLGRHNRCRNPDYSRKPWCYVKGPSGRVKEYCSIPDCLQQSGWRCGESSGRRLKIVGGSLSAVESHPWMAAVFWKSRNQQRVFRCGGSLIAPCWVLTAAHCFPDGSHTNIRSLLVVLGKKALNETDQQKEQEFRVTELHTHQHFDDTNNNYNNDITLLKISGQDGACAVESNSVRTVCVPPADTSLPDGTSCQIAGYGKEQQGLWYYSQYLREGKVNLLSQEVCSSDSYYGKMITDNMLCAAAPDWNVDTCKGDSGGPLLCSMNGTVYVYGVVSWGEGCSRKFRPGVYTRVTNYHHWILQRTSQLPKTHTPTPTHLQE</sequence>
<keyword evidence="2" id="KW-0964">Secreted</keyword>